<reference evidence="23" key="1">
    <citation type="submission" date="2025-08" db="UniProtKB">
        <authorList>
            <consortium name="Ensembl"/>
        </authorList>
    </citation>
    <scope>IDENTIFICATION</scope>
</reference>
<dbReference type="AlphaFoldDB" id="A0A8C4NH43"/>
<name>A0A8C4NH43_EPTBU</name>
<evidence type="ECO:0000256" key="12">
    <source>
        <dbReference type="ARBA" id="ARBA00023002"/>
    </source>
</evidence>
<keyword evidence="6" id="KW-0349">Heme</keyword>
<evidence type="ECO:0000256" key="7">
    <source>
        <dbReference type="ARBA" id="ARBA00022692"/>
    </source>
</evidence>
<comment type="catalytic activity">
    <reaction evidence="19">
        <text>Fe(3+)(out) + L-ascorbate(in) = monodehydro-L-ascorbate radical(in) + Fe(2+)(out) + H(+)</text>
        <dbReference type="Rhea" id="RHEA:30403"/>
        <dbReference type="ChEBI" id="CHEBI:15378"/>
        <dbReference type="ChEBI" id="CHEBI:29033"/>
        <dbReference type="ChEBI" id="CHEBI:29034"/>
        <dbReference type="ChEBI" id="CHEBI:38290"/>
        <dbReference type="ChEBI" id="CHEBI:59513"/>
        <dbReference type="EC" id="7.2.1.3"/>
    </reaction>
    <physiologicalReaction direction="left-to-right" evidence="19">
        <dbReference type="Rhea" id="RHEA:30404"/>
    </physiologicalReaction>
</comment>
<keyword evidence="7 21" id="KW-0812">Transmembrane</keyword>
<evidence type="ECO:0000256" key="15">
    <source>
        <dbReference type="ARBA" id="ARBA00024225"/>
    </source>
</evidence>
<comment type="subcellular location">
    <subcellularLocation>
        <location evidence="2">Apical cell membrane</location>
        <topology evidence="2">Multi-pass membrane protein</topology>
    </subcellularLocation>
</comment>
<keyword evidence="9" id="KW-1278">Translocase</keyword>
<evidence type="ECO:0000256" key="13">
    <source>
        <dbReference type="ARBA" id="ARBA00023004"/>
    </source>
</evidence>
<evidence type="ECO:0000256" key="10">
    <source>
        <dbReference type="ARBA" id="ARBA00022982"/>
    </source>
</evidence>
<keyword evidence="14 21" id="KW-0472">Membrane</keyword>
<evidence type="ECO:0000256" key="4">
    <source>
        <dbReference type="ARBA" id="ARBA00022448"/>
    </source>
</evidence>
<dbReference type="InterPro" id="IPR006593">
    <property type="entry name" value="Cyt_b561/ferric_Rdtase_TM"/>
</dbReference>
<dbReference type="PROSITE" id="PS50939">
    <property type="entry name" value="CYTOCHROME_B561"/>
    <property type="match status" value="1"/>
</dbReference>
<dbReference type="Gene3D" id="1.20.120.1770">
    <property type="match status" value="1"/>
</dbReference>
<accession>A0A8C4NH43</accession>
<evidence type="ECO:0000256" key="8">
    <source>
        <dbReference type="ARBA" id="ARBA00022723"/>
    </source>
</evidence>
<evidence type="ECO:0000256" key="17">
    <source>
        <dbReference type="ARBA" id="ARBA00031718"/>
    </source>
</evidence>
<comment type="catalytic activity">
    <reaction evidence="20">
        <text>Cu(2+)(out) + L-ascorbate(in) = Cu(+)(out) + monodehydro-L-ascorbate radical(in) + H(+)</text>
        <dbReference type="Rhea" id="RHEA:66656"/>
        <dbReference type="ChEBI" id="CHEBI:15378"/>
        <dbReference type="ChEBI" id="CHEBI:29036"/>
        <dbReference type="ChEBI" id="CHEBI:38290"/>
        <dbReference type="ChEBI" id="CHEBI:49552"/>
        <dbReference type="ChEBI" id="CHEBI:59513"/>
    </reaction>
    <physiologicalReaction direction="left-to-right" evidence="20">
        <dbReference type="Rhea" id="RHEA:66657"/>
    </physiologicalReaction>
</comment>
<evidence type="ECO:0000313" key="24">
    <source>
        <dbReference type="Proteomes" id="UP000694388"/>
    </source>
</evidence>
<evidence type="ECO:0000256" key="9">
    <source>
        <dbReference type="ARBA" id="ARBA00022967"/>
    </source>
</evidence>
<evidence type="ECO:0000256" key="1">
    <source>
        <dbReference type="ARBA" id="ARBA00001970"/>
    </source>
</evidence>
<keyword evidence="24" id="KW-1185">Reference proteome</keyword>
<keyword evidence="11 21" id="KW-1133">Transmembrane helix</keyword>
<dbReference type="Ensembl" id="ENSEBUT00000007209.1">
    <property type="protein sequence ID" value="ENSEBUP00000006747.1"/>
    <property type="gene ID" value="ENSEBUG00000004444.1"/>
</dbReference>
<dbReference type="GO" id="GO:0046872">
    <property type="term" value="F:metal ion binding"/>
    <property type="evidence" value="ECO:0007669"/>
    <property type="project" value="UniProtKB-KW"/>
</dbReference>
<dbReference type="GO" id="GO:0016324">
    <property type="term" value="C:apical plasma membrane"/>
    <property type="evidence" value="ECO:0007669"/>
    <property type="project" value="UniProtKB-SubCell"/>
</dbReference>
<evidence type="ECO:0000256" key="11">
    <source>
        <dbReference type="ARBA" id="ARBA00022989"/>
    </source>
</evidence>
<proteinExistence type="predicted"/>
<sequence length="213" mass="23521">MFTTAMGPRGVLLVVVAALGLSVFTMVVHWCLSWQKGFSWDGSSRQFNWHPVLMLTGLVLLYGLALLSYRFPCAHAMPKFRWKVLHAGLQAIAFLLTVVGLVAVFDFHNAKRIPNMYSLHSWFGLAAVLLFTLQGLVGLSVFFFPSSPTHLRSAAKPLHVFFGIFIYCIILATAGMGITEKLIFSLEEVANICGRADGRTDNAPSPKLPETTF</sequence>
<dbReference type="Pfam" id="PF03188">
    <property type="entry name" value="Cytochrom_B561"/>
    <property type="match status" value="1"/>
</dbReference>
<evidence type="ECO:0000256" key="18">
    <source>
        <dbReference type="ARBA" id="ARBA00047447"/>
    </source>
</evidence>
<evidence type="ECO:0000256" key="16">
    <source>
        <dbReference type="ARBA" id="ARBA00024244"/>
    </source>
</evidence>
<feature type="transmembrane region" description="Helical" evidence="21">
    <location>
        <begin position="158"/>
        <end position="178"/>
    </location>
</feature>
<evidence type="ECO:0000256" key="2">
    <source>
        <dbReference type="ARBA" id="ARBA00004424"/>
    </source>
</evidence>
<dbReference type="FunFam" id="1.20.120.1770:FF:000001">
    <property type="entry name" value="Cytochrome b reductase 1"/>
    <property type="match status" value="1"/>
</dbReference>
<evidence type="ECO:0000313" key="23">
    <source>
        <dbReference type="Ensembl" id="ENSEBUP00000006747.1"/>
    </source>
</evidence>
<keyword evidence="10" id="KW-0249">Electron transport</keyword>
<keyword evidence="4" id="KW-0813">Transport</keyword>
<evidence type="ECO:0000256" key="21">
    <source>
        <dbReference type="SAM" id="Phobius"/>
    </source>
</evidence>
<evidence type="ECO:0000256" key="20">
    <source>
        <dbReference type="ARBA" id="ARBA00049459"/>
    </source>
</evidence>
<dbReference type="GO" id="GO:0140571">
    <property type="term" value="F:transmembrane ascorbate ferrireductase activity"/>
    <property type="evidence" value="ECO:0007669"/>
    <property type="project" value="UniProtKB-EC"/>
</dbReference>
<keyword evidence="12" id="KW-0560">Oxidoreductase</keyword>
<reference evidence="23" key="2">
    <citation type="submission" date="2025-09" db="UniProtKB">
        <authorList>
            <consortium name="Ensembl"/>
        </authorList>
    </citation>
    <scope>IDENTIFICATION</scope>
</reference>
<dbReference type="Proteomes" id="UP000694388">
    <property type="component" value="Unplaced"/>
</dbReference>
<evidence type="ECO:0000256" key="5">
    <source>
        <dbReference type="ARBA" id="ARBA00022475"/>
    </source>
</evidence>
<keyword evidence="5" id="KW-1003">Cell membrane</keyword>
<organism evidence="23 24">
    <name type="scientific">Eptatretus burgeri</name>
    <name type="common">Inshore hagfish</name>
    <dbReference type="NCBI Taxonomy" id="7764"/>
    <lineage>
        <taxon>Eukaryota</taxon>
        <taxon>Metazoa</taxon>
        <taxon>Chordata</taxon>
        <taxon>Craniata</taxon>
        <taxon>Vertebrata</taxon>
        <taxon>Cyclostomata</taxon>
        <taxon>Myxini</taxon>
        <taxon>Myxiniformes</taxon>
        <taxon>Myxinidae</taxon>
        <taxon>Eptatretinae</taxon>
        <taxon>Eptatretus</taxon>
    </lineage>
</organism>
<feature type="transmembrane region" description="Helical" evidence="21">
    <location>
        <begin position="52"/>
        <end position="72"/>
    </location>
</feature>
<feature type="transmembrane region" description="Helical" evidence="21">
    <location>
        <begin position="12"/>
        <end position="32"/>
    </location>
</feature>
<comment type="subunit">
    <text evidence="3">Homodimer.</text>
</comment>
<protein>
    <recommendedName>
        <fullName evidence="16">Plasma membrane ascorbate-dependent reductase CYBRD1</fullName>
        <ecNumber evidence="15">7.2.1.3</ecNumber>
    </recommendedName>
    <alternativeName>
        <fullName evidence="17">Cytochrome b reductase 1</fullName>
    </alternativeName>
</protein>
<dbReference type="PANTHER" id="PTHR10106">
    <property type="entry name" value="CYTOCHROME B561-RELATED"/>
    <property type="match status" value="1"/>
</dbReference>
<keyword evidence="13" id="KW-0408">Iron</keyword>
<evidence type="ECO:0000259" key="22">
    <source>
        <dbReference type="PROSITE" id="PS50939"/>
    </source>
</evidence>
<keyword evidence="8" id="KW-0479">Metal-binding</keyword>
<dbReference type="EC" id="7.2.1.3" evidence="15"/>
<dbReference type="GeneTree" id="ENSGT00950000183197"/>
<dbReference type="InterPro" id="IPR043205">
    <property type="entry name" value="CYB561/CYBRD1-like"/>
</dbReference>
<comment type="cofactor">
    <cofactor evidence="1">
        <name>heme b</name>
        <dbReference type="ChEBI" id="CHEBI:60344"/>
    </cofactor>
</comment>
<feature type="domain" description="Cytochrome b561" evidence="22">
    <location>
        <begin position="15"/>
        <end position="213"/>
    </location>
</feature>
<evidence type="ECO:0000256" key="6">
    <source>
        <dbReference type="ARBA" id="ARBA00022617"/>
    </source>
</evidence>
<dbReference type="SMART" id="SM00665">
    <property type="entry name" value="B561"/>
    <property type="match status" value="1"/>
</dbReference>
<comment type="catalytic activity">
    <reaction evidence="18">
        <text>monodehydro-L-ascorbate radical(out) + L-ascorbate(in) = monodehydro-L-ascorbate radical(in) + L-ascorbate(out)</text>
        <dbReference type="Rhea" id="RHEA:66524"/>
        <dbReference type="ChEBI" id="CHEBI:38290"/>
        <dbReference type="ChEBI" id="CHEBI:59513"/>
    </reaction>
    <physiologicalReaction direction="left-to-right" evidence="18">
        <dbReference type="Rhea" id="RHEA:66525"/>
    </physiologicalReaction>
</comment>
<evidence type="ECO:0000256" key="14">
    <source>
        <dbReference type="ARBA" id="ARBA00023136"/>
    </source>
</evidence>
<feature type="transmembrane region" description="Helical" evidence="21">
    <location>
        <begin position="125"/>
        <end position="146"/>
    </location>
</feature>
<dbReference type="PANTHER" id="PTHR10106:SF12">
    <property type="entry name" value="PLASMA MEMBRANE ASCORBATE-DEPENDENT REDUCTASE CYBRD1"/>
    <property type="match status" value="1"/>
</dbReference>
<evidence type="ECO:0000256" key="19">
    <source>
        <dbReference type="ARBA" id="ARBA00048457"/>
    </source>
</evidence>
<dbReference type="GO" id="GO:0005765">
    <property type="term" value="C:lysosomal membrane"/>
    <property type="evidence" value="ECO:0007669"/>
    <property type="project" value="TreeGrafter"/>
</dbReference>
<evidence type="ECO:0000256" key="3">
    <source>
        <dbReference type="ARBA" id="ARBA00011738"/>
    </source>
</evidence>
<feature type="transmembrane region" description="Helical" evidence="21">
    <location>
        <begin position="84"/>
        <end position="105"/>
    </location>
</feature>